<feature type="transmembrane region" description="Helical" evidence="1">
    <location>
        <begin position="25"/>
        <end position="42"/>
    </location>
</feature>
<reference evidence="2" key="1">
    <citation type="submission" date="2021-05" db="EMBL/GenBank/DDBJ databases">
        <authorList>
            <person name="Alioto T."/>
            <person name="Alioto T."/>
            <person name="Gomez Garrido J."/>
        </authorList>
    </citation>
    <scope>NUCLEOTIDE SEQUENCE</scope>
</reference>
<feature type="transmembrane region" description="Helical" evidence="1">
    <location>
        <begin position="48"/>
        <end position="68"/>
    </location>
</feature>
<evidence type="ECO:0000313" key="2">
    <source>
        <dbReference type="EMBL" id="CAG6792485.1"/>
    </source>
</evidence>
<sequence>MSQLRRLLDLSVELSRGKVIFKRDFFRLLCFLPPGLVFHFLSSLHGHLSFVFIWPTLSIYLASQSIFCHSMLKILFNYVCILYIRYSHVSLILSFIFFRWDDRFNVTITLFVGSRIVERESDFQT</sequence>
<organism evidence="2">
    <name type="scientific">Cacopsylla melanoneura</name>
    <dbReference type="NCBI Taxonomy" id="428564"/>
    <lineage>
        <taxon>Eukaryota</taxon>
        <taxon>Metazoa</taxon>
        <taxon>Ecdysozoa</taxon>
        <taxon>Arthropoda</taxon>
        <taxon>Hexapoda</taxon>
        <taxon>Insecta</taxon>
        <taxon>Pterygota</taxon>
        <taxon>Neoptera</taxon>
        <taxon>Paraneoptera</taxon>
        <taxon>Hemiptera</taxon>
        <taxon>Sternorrhyncha</taxon>
        <taxon>Psylloidea</taxon>
        <taxon>Psyllidae</taxon>
        <taxon>Psyllinae</taxon>
        <taxon>Cacopsylla</taxon>
    </lineage>
</organism>
<proteinExistence type="predicted"/>
<dbReference type="EMBL" id="HBUF01681792">
    <property type="protein sequence ID" value="CAG6792485.1"/>
    <property type="molecule type" value="Transcribed_RNA"/>
</dbReference>
<keyword evidence="1" id="KW-0812">Transmembrane</keyword>
<evidence type="ECO:0000256" key="1">
    <source>
        <dbReference type="SAM" id="Phobius"/>
    </source>
</evidence>
<keyword evidence="1" id="KW-1133">Transmembrane helix</keyword>
<protein>
    <submittedName>
        <fullName evidence="2">Uncharacterized protein</fullName>
    </submittedName>
</protein>
<accession>A0A8D9BVR2</accession>
<name>A0A8D9BVR2_9HEMI</name>
<feature type="transmembrane region" description="Helical" evidence="1">
    <location>
        <begin position="75"/>
        <end position="98"/>
    </location>
</feature>
<keyword evidence="1" id="KW-0472">Membrane</keyword>
<dbReference type="AlphaFoldDB" id="A0A8D9BVR2"/>